<dbReference type="RefSeq" id="WP_146428928.1">
    <property type="nucleotide sequence ID" value="NZ_SJPF01000001.1"/>
</dbReference>
<name>A0A5C5VL32_9BACT</name>
<keyword evidence="2" id="KW-1185">Reference proteome</keyword>
<sequence>MSNVCPVERCDNRKQENQVACAHHWYKLPSELRARIWRLFRNERGSAAHLQAIRESIQLLNLRAKPKGESDVDDHRDA</sequence>
<dbReference type="EMBL" id="SJPF01000001">
    <property type="protein sequence ID" value="TWT38697.1"/>
    <property type="molecule type" value="Genomic_DNA"/>
</dbReference>
<gene>
    <name evidence="1" type="ORF">Enr8_03910</name>
</gene>
<accession>A0A5C5VL32</accession>
<protein>
    <submittedName>
        <fullName evidence="1">Uncharacterized protein</fullName>
    </submittedName>
</protein>
<reference evidence="1 2" key="1">
    <citation type="submission" date="2019-02" db="EMBL/GenBank/DDBJ databases">
        <title>Deep-cultivation of Planctomycetes and their phenomic and genomic characterization uncovers novel biology.</title>
        <authorList>
            <person name="Wiegand S."/>
            <person name="Jogler M."/>
            <person name="Boedeker C."/>
            <person name="Pinto D."/>
            <person name="Vollmers J."/>
            <person name="Rivas-Marin E."/>
            <person name="Kohn T."/>
            <person name="Peeters S.H."/>
            <person name="Heuer A."/>
            <person name="Rast P."/>
            <person name="Oberbeckmann S."/>
            <person name="Bunk B."/>
            <person name="Jeske O."/>
            <person name="Meyerdierks A."/>
            <person name="Storesund J.E."/>
            <person name="Kallscheuer N."/>
            <person name="Luecker S."/>
            <person name="Lage O.M."/>
            <person name="Pohl T."/>
            <person name="Merkel B.J."/>
            <person name="Hornburger P."/>
            <person name="Mueller R.-W."/>
            <person name="Bruemmer F."/>
            <person name="Labrenz M."/>
            <person name="Spormann A.M."/>
            <person name="Op Den Camp H."/>
            <person name="Overmann J."/>
            <person name="Amann R."/>
            <person name="Jetten M.S.M."/>
            <person name="Mascher T."/>
            <person name="Medema M.H."/>
            <person name="Devos D.P."/>
            <person name="Kaster A.-K."/>
            <person name="Ovreas L."/>
            <person name="Rohde M."/>
            <person name="Galperin M.Y."/>
            <person name="Jogler C."/>
        </authorList>
    </citation>
    <scope>NUCLEOTIDE SEQUENCE [LARGE SCALE GENOMIC DNA]</scope>
    <source>
        <strain evidence="1 2">Enr8</strain>
    </source>
</reference>
<evidence type="ECO:0000313" key="2">
    <source>
        <dbReference type="Proteomes" id="UP000318878"/>
    </source>
</evidence>
<organism evidence="1 2">
    <name type="scientific">Blastopirellula retiformator</name>
    <dbReference type="NCBI Taxonomy" id="2527970"/>
    <lineage>
        <taxon>Bacteria</taxon>
        <taxon>Pseudomonadati</taxon>
        <taxon>Planctomycetota</taxon>
        <taxon>Planctomycetia</taxon>
        <taxon>Pirellulales</taxon>
        <taxon>Pirellulaceae</taxon>
        <taxon>Blastopirellula</taxon>
    </lineage>
</organism>
<comment type="caution">
    <text evidence="1">The sequence shown here is derived from an EMBL/GenBank/DDBJ whole genome shotgun (WGS) entry which is preliminary data.</text>
</comment>
<dbReference type="Proteomes" id="UP000318878">
    <property type="component" value="Unassembled WGS sequence"/>
</dbReference>
<evidence type="ECO:0000313" key="1">
    <source>
        <dbReference type="EMBL" id="TWT38697.1"/>
    </source>
</evidence>
<proteinExistence type="predicted"/>
<dbReference type="AlphaFoldDB" id="A0A5C5VL32"/>
<dbReference type="OrthoDB" id="7595854at2"/>